<accession>X0W9F2</accession>
<name>X0W9F2_9ZZZZ</name>
<feature type="non-terminal residue" evidence="1">
    <location>
        <position position="1"/>
    </location>
</feature>
<sequence length="56" mass="6404">NRRSFEATLPLYADGARHDDAEVWSAMRDYLAEHRLIDEQLPFEGLFTSALLPLGQ</sequence>
<organism evidence="1">
    <name type="scientific">marine sediment metagenome</name>
    <dbReference type="NCBI Taxonomy" id="412755"/>
    <lineage>
        <taxon>unclassified sequences</taxon>
        <taxon>metagenomes</taxon>
        <taxon>ecological metagenomes</taxon>
    </lineage>
</organism>
<evidence type="ECO:0000313" key="1">
    <source>
        <dbReference type="EMBL" id="GAG27265.1"/>
    </source>
</evidence>
<dbReference type="AlphaFoldDB" id="X0W9F2"/>
<protein>
    <recommendedName>
        <fullName evidence="2">SsuA/THI5-like domain-containing protein</fullName>
    </recommendedName>
</protein>
<dbReference type="EMBL" id="BARS01032306">
    <property type="protein sequence ID" value="GAG27265.1"/>
    <property type="molecule type" value="Genomic_DNA"/>
</dbReference>
<evidence type="ECO:0008006" key="2">
    <source>
        <dbReference type="Google" id="ProtNLM"/>
    </source>
</evidence>
<reference evidence="1" key="1">
    <citation type="journal article" date="2014" name="Front. Microbiol.">
        <title>High frequency of phylogenetically diverse reductive dehalogenase-homologous genes in deep subseafloor sedimentary metagenomes.</title>
        <authorList>
            <person name="Kawai M."/>
            <person name="Futagami T."/>
            <person name="Toyoda A."/>
            <person name="Takaki Y."/>
            <person name="Nishi S."/>
            <person name="Hori S."/>
            <person name="Arai W."/>
            <person name="Tsubouchi T."/>
            <person name="Morono Y."/>
            <person name="Uchiyama I."/>
            <person name="Ito T."/>
            <person name="Fujiyama A."/>
            <person name="Inagaki F."/>
            <person name="Takami H."/>
        </authorList>
    </citation>
    <scope>NUCLEOTIDE SEQUENCE</scope>
    <source>
        <strain evidence="1">Expedition CK06-06</strain>
    </source>
</reference>
<proteinExistence type="predicted"/>
<gene>
    <name evidence="1" type="ORF">S01H1_50158</name>
</gene>
<comment type="caution">
    <text evidence="1">The sequence shown here is derived from an EMBL/GenBank/DDBJ whole genome shotgun (WGS) entry which is preliminary data.</text>
</comment>